<evidence type="ECO:0000256" key="8">
    <source>
        <dbReference type="ARBA" id="ARBA00023163"/>
    </source>
</evidence>
<proteinExistence type="predicted"/>
<name>A0ABS7DNN5_9FIRM</name>
<keyword evidence="3" id="KW-0963">Cytoplasm</keyword>
<evidence type="ECO:0000259" key="12">
    <source>
        <dbReference type="PROSITE" id="PS01124"/>
    </source>
</evidence>
<dbReference type="Gene3D" id="3.40.50.2300">
    <property type="match status" value="1"/>
</dbReference>
<dbReference type="SMART" id="SM00448">
    <property type="entry name" value="REC"/>
    <property type="match status" value="1"/>
</dbReference>
<keyword evidence="7" id="KW-0238">DNA-binding</keyword>
<dbReference type="SUPFAM" id="SSF46689">
    <property type="entry name" value="Homeodomain-like"/>
    <property type="match status" value="2"/>
</dbReference>
<feature type="domain" description="HTH araC/xylS-type" evidence="12">
    <location>
        <begin position="437"/>
        <end position="535"/>
    </location>
</feature>
<dbReference type="Gene3D" id="1.10.10.60">
    <property type="entry name" value="Homeodomain-like"/>
    <property type="match status" value="2"/>
</dbReference>
<dbReference type="InterPro" id="IPR009057">
    <property type="entry name" value="Homeodomain-like_sf"/>
</dbReference>
<dbReference type="PROSITE" id="PS00041">
    <property type="entry name" value="HTH_ARAC_FAMILY_1"/>
    <property type="match status" value="1"/>
</dbReference>
<evidence type="ECO:0000256" key="9">
    <source>
        <dbReference type="ARBA" id="ARBA00024867"/>
    </source>
</evidence>
<feature type="coiled-coil region" evidence="11">
    <location>
        <begin position="113"/>
        <end position="150"/>
    </location>
</feature>
<keyword evidence="6" id="KW-0805">Transcription regulation</keyword>
<evidence type="ECO:0000256" key="5">
    <source>
        <dbReference type="ARBA" id="ARBA00023012"/>
    </source>
</evidence>
<feature type="domain" description="Response regulatory" evidence="13">
    <location>
        <begin position="3"/>
        <end position="120"/>
    </location>
</feature>
<organism evidence="14 15">
    <name type="scientific">Caproiciproducens faecalis</name>
    <dbReference type="NCBI Taxonomy" id="2820301"/>
    <lineage>
        <taxon>Bacteria</taxon>
        <taxon>Bacillati</taxon>
        <taxon>Bacillota</taxon>
        <taxon>Clostridia</taxon>
        <taxon>Eubacteriales</taxon>
        <taxon>Acutalibacteraceae</taxon>
        <taxon>Caproiciproducens</taxon>
    </lineage>
</organism>
<evidence type="ECO:0000256" key="7">
    <source>
        <dbReference type="ARBA" id="ARBA00023125"/>
    </source>
</evidence>
<dbReference type="SUPFAM" id="SSF52172">
    <property type="entry name" value="CheY-like"/>
    <property type="match status" value="1"/>
</dbReference>
<sequence>MIKVIIADDEENVCQLIRGLIDWDSLDMEIVGIAHNGVEALDMIEKLLPDLMITDIRMPGYDGLEMIRRATIINQDLDFIIISGYHHFEYAQNAIKYGVSDYLLKPIKKDDFLAALNKMRERYLKRTEQLNNEEQLKRRLKNDVNKLRASLFTERLLKKGMTTQDLTVEAINENDHYNFQPGLFQICAVKIDCGFEDEYNNTIHILEEKIVRILNSQLRELCFDMEIYLDDSITYCVLNYSEENRKAVRKQIKAVFDELMVQKISFEQHDFTMGAGSVVEDAGELKETFRVARYAVGQRLIEGPGRLIEDVTIHKDPQRVGVLLAELNKTMGAAVEVLKKDAVLNCITGLKKQLETENLSGAEIFSLVKHVCEMYLLHLRNNQIQIQYGQEFYEKFCIHANRCSSVDRLFEYLSVMVGESMEVIIEEKKQADTKPIRVAKEYIQENYSKPITLEEVSGIVGFNPTYFSTLFKKETGNNFVNYLSEIRMNRAKELLRETNSTVAAICEQVGYCDLKNFTKSFTKSVGLKPNEYRKLYS</sequence>
<dbReference type="Pfam" id="PF12833">
    <property type="entry name" value="HTH_18"/>
    <property type="match status" value="1"/>
</dbReference>
<dbReference type="PANTHER" id="PTHR42713:SF3">
    <property type="entry name" value="TRANSCRIPTIONAL REGULATORY PROTEIN HPTR"/>
    <property type="match status" value="1"/>
</dbReference>
<keyword evidence="11" id="KW-0175">Coiled coil</keyword>
<dbReference type="InterPro" id="IPR051552">
    <property type="entry name" value="HptR"/>
</dbReference>
<dbReference type="InterPro" id="IPR001789">
    <property type="entry name" value="Sig_transdc_resp-reg_receiver"/>
</dbReference>
<dbReference type="PROSITE" id="PS50110">
    <property type="entry name" value="RESPONSE_REGULATORY"/>
    <property type="match status" value="1"/>
</dbReference>
<keyword evidence="8" id="KW-0804">Transcription</keyword>
<dbReference type="Pfam" id="PF00072">
    <property type="entry name" value="Response_reg"/>
    <property type="match status" value="1"/>
</dbReference>
<dbReference type="InterPro" id="IPR011006">
    <property type="entry name" value="CheY-like_superfamily"/>
</dbReference>
<dbReference type="CDD" id="cd17536">
    <property type="entry name" value="REC_YesN-like"/>
    <property type="match status" value="1"/>
</dbReference>
<keyword evidence="15" id="KW-1185">Reference proteome</keyword>
<reference evidence="14 15" key="1">
    <citation type="submission" date="2021-03" db="EMBL/GenBank/DDBJ databases">
        <title>Caproiciproducens sp. nov. isolated from feces of cow.</title>
        <authorList>
            <person name="Choi J.-Y."/>
        </authorList>
    </citation>
    <scope>NUCLEOTIDE SEQUENCE [LARGE SCALE GENOMIC DNA]</scope>
    <source>
        <strain evidence="14 15">AGMB10547</strain>
    </source>
</reference>
<dbReference type="PANTHER" id="PTHR42713">
    <property type="entry name" value="HISTIDINE KINASE-RELATED"/>
    <property type="match status" value="1"/>
</dbReference>
<dbReference type="EMBL" id="JAGFNZ010000002">
    <property type="protein sequence ID" value="MBW7572146.1"/>
    <property type="molecule type" value="Genomic_DNA"/>
</dbReference>
<dbReference type="InterPro" id="IPR018060">
    <property type="entry name" value="HTH_AraC"/>
</dbReference>
<dbReference type="PROSITE" id="PS01124">
    <property type="entry name" value="HTH_ARAC_FAMILY_2"/>
    <property type="match status" value="1"/>
</dbReference>
<evidence type="ECO:0000256" key="2">
    <source>
        <dbReference type="ARBA" id="ARBA00018672"/>
    </source>
</evidence>
<evidence type="ECO:0000256" key="6">
    <source>
        <dbReference type="ARBA" id="ARBA00023015"/>
    </source>
</evidence>
<evidence type="ECO:0000256" key="10">
    <source>
        <dbReference type="PROSITE-ProRule" id="PRU00169"/>
    </source>
</evidence>
<keyword evidence="5" id="KW-0902">Two-component regulatory system</keyword>
<keyword evidence="4 10" id="KW-0597">Phosphoprotein</keyword>
<dbReference type="SMART" id="SM00342">
    <property type="entry name" value="HTH_ARAC"/>
    <property type="match status" value="1"/>
</dbReference>
<evidence type="ECO:0000256" key="3">
    <source>
        <dbReference type="ARBA" id="ARBA00022490"/>
    </source>
</evidence>
<accession>A0ABS7DNN5</accession>
<evidence type="ECO:0000256" key="1">
    <source>
        <dbReference type="ARBA" id="ARBA00004496"/>
    </source>
</evidence>
<feature type="modified residue" description="4-aspartylphosphate" evidence="10">
    <location>
        <position position="55"/>
    </location>
</feature>
<dbReference type="RefSeq" id="WP_219964568.1">
    <property type="nucleotide sequence ID" value="NZ_JAGFNZ010000002.1"/>
</dbReference>
<dbReference type="InterPro" id="IPR018062">
    <property type="entry name" value="HTH_AraC-typ_CS"/>
</dbReference>
<comment type="subcellular location">
    <subcellularLocation>
        <location evidence="1">Cytoplasm</location>
    </subcellularLocation>
</comment>
<protein>
    <recommendedName>
        <fullName evidence="2">Stage 0 sporulation protein A homolog</fullName>
    </recommendedName>
</protein>
<gene>
    <name evidence="14" type="ORF">J5W02_04910</name>
</gene>
<evidence type="ECO:0000313" key="14">
    <source>
        <dbReference type="EMBL" id="MBW7572146.1"/>
    </source>
</evidence>
<comment type="function">
    <text evidence="9">May play the central regulatory role in sporulation. It may be an element of the effector pathway responsible for the activation of sporulation genes in response to nutritional stress. Spo0A may act in concert with spo0H (a sigma factor) to control the expression of some genes that are critical to the sporulation process.</text>
</comment>
<evidence type="ECO:0000256" key="11">
    <source>
        <dbReference type="SAM" id="Coils"/>
    </source>
</evidence>
<comment type="caution">
    <text evidence="14">The sequence shown here is derived from an EMBL/GenBank/DDBJ whole genome shotgun (WGS) entry which is preliminary data.</text>
</comment>
<evidence type="ECO:0000313" key="15">
    <source>
        <dbReference type="Proteomes" id="UP000719942"/>
    </source>
</evidence>
<dbReference type="Proteomes" id="UP000719942">
    <property type="component" value="Unassembled WGS sequence"/>
</dbReference>
<evidence type="ECO:0000259" key="13">
    <source>
        <dbReference type="PROSITE" id="PS50110"/>
    </source>
</evidence>
<evidence type="ECO:0000256" key="4">
    <source>
        <dbReference type="ARBA" id="ARBA00022553"/>
    </source>
</evidence>